<proteinExistence type="predicted"/>
<dbReference type="EMBL" id="BAZW01000087">
    <property type="protein sequence ID" value="GAO27700.1"/>
    <property type="molecule type" value="Genomic_DNA"/>
</dbReference>
<dbReference type="AlphaFoldDB" id="A0A0E9LS61"/>
<evidence type="ECO:0000313" key="1">
    <source>
        <dbReference type="EMBL" id="GAO27700.1"/>
    </source>
</evidence>
<dbReference type="OrthoDB" id="1236981at2"/>
<name>A0A0E9LS61_9BACT</name>
<dbReference type="Proteomes" id="UP000032900">
    <property type="component" value="Unassembled WGS sequence"/>
</dbReference>
<comment type="caution">
    <text evidence="1">The sequence shown here is derived from an EMBL/GenBank/DDBJ whole genome shotgun (WGS) entry which is preliminary data.</text>
</comment>
<organism evidence="1 2">
    <name type="scientific">Geofilum rubicundum JCM 15548</name>
    <dbReference type="NCBI Taxonomy" id="1236989"/>
    <lineage>
        <taxon>Bacteria</taxon>
        <taxon>Pseudomonadati</taxon>
        <taxon>Bacteroidota</taxon>
        <taxon>Bacteroidia</taxon>
        <taxon>Marinilabiliales</taxon>
        <taxon>Marinilabiliaceae</taxon>
        <taxon>Geofilum</taxon>
    </lineage>
</organism>
<sequence>MNGEVTVDQLPAPDVSGITITSTSAYCDSETGATVSLSSSEDGITYVIYDALDAEVASVLGDGSSELAFDTLVPEGTYTIQAMRNGGNCEVSLATGFTVETVESPLVPEFAPELTYCKNSAEVSISNVQAGITYYLLDEGVSLAYPIDPELDPGVTGDEGSTITWDLSDEGLGEFMLSVLAENAEGCTVESPAFSVTIGEDVNDAFLLSVGDYEPEYCSSDGGVSLSIADLQSEVDYYLYRDNRPFDYLSGDEYGDEAMTFERRLVAGYDYVIRAIHSTSDCVVVSDTIRPVLNPAPHDANAMDFVNNEDGTLSIENPVADATYTLYHNANNELTVIEPAILHDGTNLLHGR</sequence>
<gene>
    <name evidence="1" type="ORF">JCM15548_14545</name>
</gene>
<protein>
    <submittedName>
        <fullName evidence="1">Uncharacterized protein</fullName>
    </submittedName>
</protein>
<dbReference type="STRING" id="1236989.JCM15548_14545"/>
<accession>A0A0E9LS61</accession>
<dbReference type="RefSeq" id="WP_062128690.1">
    <property type="nucleotide sequence ID" value="NZ_BAZW01000087.1"/>
</dbReference>
<keyword evidence="2" id="KW-1185">Reference proteome</keyword>
<reference evidence="1 2" key="1">
    <citation type="journal article" date="2015" name="Microbes Environ.">
        <title>Distribution and evolution of nitrogen fixation genes in the phylum bacteroidetes.</title>
        <authorList>
            <person name="Inoue J."/>
            <person name="Oshima K."/>
            <person name="Suda W."/>
            <person name="Sakamoto M."/>
            <person name="Iino T."/>
            <person name="Noda S."/>
            <person name="Hongoh Y."/>
            <person name="Hattori M."/>
            <person name="Ohkuma M."/>
        </authorList>
    </citation>
    <scope>NUCLEOTIDE SEQUENCE [LARGE SCALE GENOMIC DNA]</scope>
    <source>
        <strain evidence="1">JCM 15548</strain>
    </source>
</reference>
<evidence type="ECO:0000313" key="2">
    <source>
        <dbReference type="Proteomes" id="UP000032900"/>
    </source>
</evidence>